<feature type="domain" description="PB1" evidence="2">
    <location>
        <begin position="183"/>
        <end position="237"/>
    </location>
</feature>
<reference evidence="3 4" key="1">
    <citation type="journal article" date="2015" name="Genome Biol. Evol.">
        <title>Comparative Genomics of a Bacterivorous Green Alga Reveals Evolutionary Causalities and Consequences of Phago-Mixotrophic Mode of Nutrition.</title>
        <authorList>
            <person name="Burns J.A."/>
            <person name="Paasch A."/>
            <person name="Narechania A."/>
            <person name="Kim E."/>
        </authorList>
    </citation>
    <scope>NUCLEOTIDE SEQUENCE [LARGE SCALE GENOMIC DNA]</scope>
    <source>
        <strain evidence="3 4">PLY_AMNH</strain>
    </source>
</reference>
<dbReference type="EMBL" id="LGRX02020272">
    <property type="protein sequence ID" value="KAK3257659.1"/>
    <property type="molecule type" value="Genomic_DNA"/>
</dbReference>
<dbReference type="CDD" id="cd05992">
    <property type="entry name" value="PB1"/>
    <property type="match status" value="1"/>
</dbReference>
<dbReference type="Pfam" id="PF00564">
    <property type="entry name" value="PB1"/>
    <property type="match status" value="1"/>
</dbReference>
<dbReference type="AlphaFoldDB" id="A0AAE0KRD1"/>
<evidence type="ECO:0000313" key="4">
    <source>
        <dbReference type="Proteomes" id="UP001190700"/>
    </source>
</evidence>
<protein>
    <recommendedName>
        <fullName evidence="2">PB1 domain-containing protein</fullName>
    </recommendedName>
</protein>
<evidence type="ECO:0000313" key="3">
    <source>
        <dbReference type="EMBL" id="KAK3257659.1"/>
    </source>
</evidence>
<dbReference type="InterPro" id="IPR000270">
    <property type="entry name" value="PB1_dom"/>
</dbReference>
<dbReference type="Gene3D" id="3.10.20.90">
    <property type="entry name" value="Phosphatidylinositol 3-kinase Catalytic Subunit, Chain A, domain 1"/>
    <property type="match status" value="1"/>
</dbReference>
<keyword evidence="4" id="KW-1185">Reference proteome</keyword>
<accession>A0AAE0KRD1</accession>
<dbReference type="SUPFAM" id="SSF54277">
    <property type="entry name" value="CAD &amp; PB1 domains"/>
    <property type="match status" value="1"/>
</dbReference>
<proteinExistence type="predicted"/>
<comment type="caution">
    <text evidence="3">The sequence shown here is derived from an EMBL/GenBank/DDBJ whole genome shotgun (WGS) entry which is preliminary data.</text>
</comment>
<evidence type="ECO:0000259" key="2">
    <source>
        <dbReference type="Pfam" id="PF00564"/>
    </source>
</evidence>
<feature type="region of interest" description="Disordered" evidence="1">
    <location>
        <begin position="90"/>
        <end position="133"/>
    </location>
</feature>
<organism evidence="3 4">
    <name type="scientific">Cymbomonas tetramitiformis</name>
    <dbReference type="NCBI Taxonomy" id="36881"/>
    <lineage>
        <taxon>Eukaryota</taxon>
        <taxon>Viridiplantae</taxon>
        <taxon>Chlorophyta</taxon>
        <taxon>Pyramimonadophyceae</taxon>
        <taxon>Pyramimonadales</taxon>
        <taxon>Pyramimonadaceae</taxon>
        <taxon>Cymbomonas</taxon>
    </lineage>
</organism>
<gene>
    <name evidence="3" type="ORF">CYMTET_33266</name>
</gene>
<name>A0AAE0KRD1_9CHLO</name>
<sequence>MVSEVGGRVGAASWALAACIESRGGQIIGKQARLSGVMLELRGPCVTDKVAVGAAGALKSLPKVPGALVRPHQTSHAASMMLSAARAAEPHGTSAPMDAPNAISTAPPLADPTQGVANGHSPLPLARAVPPTSAGPHPLTAMYQYPPQHQQAPFSHAYPEYLEVVVKAKVLQHTIRMKHVVQGKRGSYVQLLSKFAARLRASPDQIKLEYIDDQNDTIMMCCDDDLVDCIQLAQLQSATIGPLLIKIVVTFTAAQHKG</sequence>
<evidence type="ECO:0000256" key="1">
    <source>
        <dbReference type="SAM" id="MobiDB-lite"/>
    </source>
</evidence>
<dbReference type="Proteomes" id="UP001190700">
    <property type="component" value="Unassembled WGS sequence"/>
</dbReference>